<dbReference type="PANTHER" id="PTHR43065">
    <property type="entry name" value="SENSOR HISTIDINE KINASE"/>
    <property type="match status" value="1"/>
</dbReference>
<dbReference type="Proteomes" id="UP000005019">
    <property type="component" value="Unassembled WGS sequence"/>
</dbReference>
<sequence length="356" mass="39240">MKMPMSDARMDLCREELMQAFPWPTIMLDQEGFVVAVSRPLPGVTISPVQGRQHLGDLLPAYWAAVGEAGPGPCERFRDVARAVDGRWLHERLWMSALRDGMLLFVEDRSEQMTTSQAELQRDRLASLGFMVAGVCHEISNPLTAVQSMMQMLLGRADVSAEALQKGLRIVSENVRRVMDISRRMVDFSRVGDEPRVPFEIDASIIEAIVLLRQGLSGKAVSVEHFPELGALVLGNSGQLQEVIYNILINAAHAVGEAGRIFVTTAQTGDRRVLVRISDTGPGIPEEVLPRIFEPFFTTRPSGQGTGLGLAIAYEFVREHGGELRAYNNPNGGATFEIDLPAHSARTQHERQSEQA</sequence>
<dbReference type="Pfam" id="PF02518">
    <property type="entry name" value="HATPase_c"/>
    <property type="match status" value="1"/>
</dbReference>
<dbReference type="Gene3D" id="1.10.287.130">
    <property type="match status" value="1"/>
</dbReference>
<evidence type="ECO:0000313" key="5">
    <source>
        <dbReference type="EMBL" id="EGK72037.1"/>
    </source>
</evidence>
<dbReference type="SUPFAM" id="SSF55874">
    <property type="entry name" value="ATPase domain of HSP90 chaperone/DNA topoisomerase II/histidine kinase"/>
    <property type="match status" value="1"/>
</dbReference>
<dbReference type="InterPro" id="IPR003661">
    <property type="entry name" value="HisK_dim/P_dom"/>
</dbReference>
<evidence type="ECO:0000259" key="4">
    <source>
        <dbReference type="PROSITE" id="PS50109"/>
    </source>
</evidence>
<dbReference type="CDD" id="cd00082">
    <property type="entry name" value="HisKA"/>
    <property type="match status" value="1"/>
</dbReference>
<dbReference type="InterPro" id="IPR004358">
    <property type="entry name" value="Sig_transdc_His_kin-like_C"/>
</dbReference>
<evidence type="ECO:0000256" key="1">
    <source>
        <dbReference type="ARBA" id="ARBA00000085"/>
    </source>
</evidence>
<dbReference type="GO" id="GO:0000155">
    <property type="term" value="F:phosphorelay sensor kinase activity"/>
    <property type="evidence" value="ECO:0007669"/>
    <property type="project" value="InterPro"/>
</dbReference>
<dbReference type="Gene3D" id="3.30.565.10">
    <property type="entry name" value="Histidine kinase-like ATPase, C-terminal domain"/>
    <property type="match status" value="1"/>
</dbReference>
<dbReference type="SMART" id="SM00387">
    <property type="entry name" value="HATPase_c"/>
    <property type="match status" value="1"/>
</dbReference>
<evidence type="ECO:0000256" key="3">
    <source>
        <dbReference type="ARBA" id="ARBA00022553"/>
    </source>
</evidence>
<dbReference type="InterPro" id="IPR036097">
    <property type="entry name" value="HisK_dim/P_sf"/>
</dbReference>
<keyword evidence="3" id="KW-0597">Phosphoprotein</keyword>
<dbReference type="AlphaFoldDB" id="F5RBL5"/>
<proteinExistence type="predicted"/>
<dbReference type="RefSeq" id="WP_008060940.1">
    <property type="nucleotide sequence ID" value="NZ_AFHG01000044.1"/>
</dbReference>
<protein>
    <recommendedName>
        <fullName evidence="2">histidine kinase</fullName>
        <ecNumber evidence="2">2.7.13.3</ecNumber>
    </recommendedName>
</protein>
<evidence type="ECO:0000313" key="6">
    <source>
        <dbReference type="Proteomes" id="UP000005019"/>
    </source>
</evidence>
<dbReference type="InterPro" id="IPR005467">
    <property type="entry name" value="His_kinase_dom"/>
</dbReference>
<dbReference type="EMBL" id="AFHG01000044">
    <property type="protein sequence ID" value="EGK72037.1"/>
    <property type="molecule type" value="Genomic_DNA"/>
</dbReference>
<organism evidence="5 6">
    <name type="scientific">Methyloversatilis universalis (strain ATCC BAA-1314 / DSM 25237 / JCM 13912 / CCUG 52030 / FAM5)</name>
    <dbReference type="NCBI Taxonomy" id="1000565"/>
    <lineage>
        <taxon>Bacteria</taxon>
        <taxon>Pseudomonadati</taxon>
        <taxon>Pseudomonadota</taxon>
        <taxon>Betaproteobacteria</taxon>
        <taxon>Nitrosomonadales</taxon>
        <taxon>Sterolibacteriaceae</taxon>
        <taxon>Methyloversatilis</taxon>
    </lineage>
</organism>
<keyword evidence="6" id="KW-1185">Reference proteome</keyword>
<dbReference type="PROSITE" id="PS50109">
    <property type="entry name" value="HIS_KIN"/>
    <property type="match status" value="1"/>
</dbReference>
<dbReference type="EC" id="2.7.13.3" evidence="2"/>
<reference evidence="5 6" key="1">
    <citation type="journal article" date="2011" name="J. Bacteriol.">
        <title>Genome sequence of Methyloversatilis universalis FAM5T, a methylotrophic representative of the order Rhodocyclales.</title>
        <authorList>
            <person name="Kittichotirat W."/>
            <person name="Good N.M."/>
            <person name="Hall R."/>
            <person name="Bringel F."/>
            <person name="Lajus A."/>
            <person name="Medigue C."/>
            <person name="Smalley N.E."/>
            <person name="Beck D."/>
            <person name="Bumgarner R."/>
            <person name="Vuilleumier S."/>
            <person name="Kalyuzhnaya M.G."/>
        </authorList>
    </citation>
    <scope>NUCLEOTIDE SEQUENCE [LARGE SCALE GENOMIC DNA]</scope>
    <source>
        <strain evidence="6">ATCC BAA-1314 / JCM 13912 / FAM5</strain>
    </source>
</reference>
<dbReference type="eggNOG" id="COG4191">
    <property type="taxonomic scope" value="Bacteria"/>
</dbReference>
<dbReference type="Pfam" id="PF00512">
    <property type="entry name" value="HisKA"/>
    <property type="match status" value="1"/>
</dbReference>
<dbReference type="PRINTS" id="PR00344">
    <property type="entry name" value="BCTRLSENSOR"/>
</dbReference>
<comment type="catalytic activity">
    <reaction evidence="1">
        <text>ATP + protein L-histidine = ADP + protein N-phospho-L-histidine.</text>
        <dbReference type="EC" id="2.7.13.3"/>
    </reaction>
</comment>
<accession>F5RBL5</accession>
<dbReference type="SMART" id="SM00388">
    <property type="entry name" value="HisKA"/>
    <property type="match status" value="1"/>
</dbReference>
<name>F5RBL5_METUF</name>
<dbReference type="InterPro" id="IPR003594">
    <property type="entry name" value="HATPase_dom"/>
</dbReference>
<feature type="domain" description="Histidine kinase" evidence="4">
    <location>
        <begin position="134"/>
        <end position="344"/>
    </location>
</feature>
<dbReference type="InterPro" id="IPR036890">
    <property type="entry name" value="HATPase_C_sf"/>
</dbReference>
<evidence type="ECO:0000256" key="2">
    <source>
        <dbReference type="ARBA" id="ARBA00012438"/>
    </source>
</evidence>
<dbReference type="STRING" id="1000565.METUNv1_01815"/>
<dbReference type="PANTHER" id="PTHR43065:SF42">
    <property type="entry name" value="TWO-COMPONENT SENSOR PPRA"/>
    <property type="match status" value="1"/>
</dbReference>
<dbReference type="SUPFAM" id="SSF47384">
    <property type="entry name" value="Homodimeric domain of signal transducing histidine kinase"/>
    <property type="match status" value="1"/>
</dbReference>
<gene>
    <name evidence="5" type="ORF">METUNv1_01815</name>
</gene>
<comment type="caution">
    <text evidence="5">The sequence shown here is derived from an EMBL/GenBank/DDBJ whole genome shotgun (WGS) entry which is preliminary data.</text>
</comment>